<proteinExistence type="predicted"/>
<sequence>MYEYIQAENLKHVQNINRTCSTILYVISYWNLETRRVNAITNVYGAPTFFLTLSDNSKNWPIVLQNIAQLLYGYQPLNNLVEMYDADLEKDGTLLNRKETPEEKKTHQKATKLLVHDPEKSTRRLAFAAGIAKTTVQRLIKDSGLRVTRPIRVQQLKPEDFPKRVQFSNERIAKFGTDVNSVNNIMWTDEASFDSSGTTSTRNAIWYGYSYPTR</sequence>
<name>A0A8J2PWA1_9HEXA</name>
<accession>A0A8J2PWA1</accession>
<reference evidence="1" key="1">
    <citation type="submission" date="2021-06" db="EMBL/GenBank/DDBJ databases">
        <authorList>
            <person name="Hodson N. C."/>
            <person name="Mongue J. A."/>
            <person name="Jaron S. K."/>
        </authorList>
    </citation>
    <scope>NUCLEOTIDE SEQUENCE</scope>
</reference>
<evidence type="ECO:0000313" key="2">
    <source>
        <dbReference type="Proteomes" id="UP000708208"/>
    </source>
</evidence>
<dbReference type="Proteomes" id="UP000708208">
    <property type="component" value="Unassembled WGS sequence"/>
</dbReference>
<dbReference type="PANTHER" id="PTHR47326:SF1">
    <property type="entry name" value="HTH PSQ-TYPE DOMAIN-CONTAINING PROTEIN"/>
    <property type="match status" value="1"/>
</dbReference>
<comment type="caution">
    <text evidence="1">The sequence shown here is derived from an EMBL/GenBank/DDBJ whole genome shotgun (WGS) entry which is preliminary data.</text>
</comment>
<gene>
    <name evidence="1" type="ORF">AFUS01_LOCUS40542</name>
</gene>
<evidence type="ECO:0000313" key="1">
    <source>
        <dbReference type="EMBL" id="CAG7830757.1"/>
    </source>
</evidence>
<dbReference type="AlphaFoldDB" id="A0A8J2PWA1"/>
<evidence type="ECO:0008006" key="3">
    <source>
        <dbReference type="Google" id="ProtNLM"/>
    </source>
</evidence>
<dbReference type="EMBL" id="CAJVCH010557457">
    <property type="protein sequence ID" value="CAG7830757.1"/>
    <property type="molecule type" value="Genomic_DNA"/>
</dbReference>
<keyword evidence="2" id="KW-1185">Reference proteome</keyword>
<dbReference type="PANTHER" id="PTHR47326">
    <property type="entry name" value="TRANSPOSABLE ELEMENT TC3 TRANSPOSASE-LIKE PROTEIN"/>
    <property type="match status" value="1"/>
</dbReference>
<organism evidence="1 2">
    <name type="scientific">Allacma fusca</name>
    <dbReference type="NCBI Taxonomy" id="39272"/>
    <lineage>
        <taxon>Eukaryota</taxon>
        <taxon>Metazoa</taxon>
        <taxon>Ecdysozoa</taxon>
        <taxon>Arthropoda</taxon>
        <taxon>Hexapoda</taxon>
        <taxon>Collembola</taxon>
        <taxon>Symphypleona</taxon>
        <taxon>Sminthuridae</taxon>
        <taxon>Allacma</taxon>
    </lineage>
</organism>
<protein>
    <recommendedName>
        <fullName evidence="3">Transposase</fullName>
    </recommendedName>
</protein>
<dbReference type="OrthoDB" id="6923966at2759"/>